<sequence>MKNTIIATFLAVSGFALASVAPANAQTAIVAALYPSDNSLPTEIQSEDINSNTNNNPIVLAISTTPDGLAIADSLVNGISYDRIVTINRNESLACMVNGNGSADGAVMCGFIDYE</sequence>
<feature type="chain" id="PRO_5046814895" evidence="1">
    <location>
        <begin position="26"/>
        <end position="115"/>
    </location>
</feature>
<comment type="caution">
    <text evidence="2">The sequence shown here is derived from an EMBL/GenBank/DDBJ whole genome shotgun (WGS) entry which is preliminary data.</text>
</comment>
<protein>
    <submittedName>
        <fullName evidence="2">Uncharacterized protein</fullName>
    </submittedName>
</protein>
<dbReference type="EMBL" id="JACJQB010000020">
    <property type="protein sequence ID" value="MBD2188691.1"/>
    <property type="molecule type" value="Genomic_DNA"/>
</dbReference>
<evidence type="ECO:0000313" key="2">
    <source>
        <dbReference type="EMBL" id="MBD2188691.1"/>
    </source>
</evidence>
<dbReference type="Proteomes" id="UP000642094">
    <property type="component" value="Unassembled WGS sequence"/>
</dbReference>
<organism evidence="2 3">
    <name type="scientific">Pseudanabaena mucicola FACHB-723</name>
    <dbReference type="NCBI Taxonomy" id="2692860"/>
    <lineage>
        <taxon>Bacteria</taxon>
        <taxon>Bacillati</taxon>
        <taxon>Cyanobacteriota</taxon>
        <taxon>Cyanophyceae</taxon>
        <taxon>Pseudanabaenales</taxon>
        <taxon>Pseudanabaenaceae</taxon>
        <taxon>Pseudanabaena</taxon>
    </lineage>
</organism>
<evidence type="ECO:0000256" key="1">
    <source>
        <dbReference type="SAM" id="SignalP"/>
    </source>
</evidence>
<evidence type="ECO:0000313" key="3">
    <source>
        <dbReference type="Proteomes" id="UP000642094"/>
    </source>
</evidence>
<gene>
    <name evidence="2" type="ORF">H6F41_11115</name>
</gene>
<reference evidence="2 3" key="1">
    <citation type="journal article" date="2020" name="ISME J.">
        <title>Comparative genomics reveals insights into cyanobacterial evolution and habitat adaptation.</title>
        <authorList>
            <person name="Chen M.Y."/>
            <person name="Teng W.K."/>
            <person name="Zhao L."/>
            <person name="Hu C.X."/>
            <person name="Zhou Y.K."/>
            <person name="Han B.P."/>
            <person name="Song L.R."/>
            <person name="Shu W.S."/>
        </authorList>
    </citation>
    <scope>NUCLEOTIDE SEQUENCE [LARGE SCALE GENOMIC DNA]</scope>
    <source>
        <strain evidence="2 3">FACHB-723</strain>
    </source>
</reference>
<accession>A0ABR7ZXK2</accession>
<feature type="signal peptide" evidence="1">
    <location>
        <begin position="1"/>
        <end position="25"/>
    </location>
</feature>
<dbReference type="RefSeq" id="WP_190403540.1">
    <property type="nucleotide sequence ID" value="NZ_JACJQB010000020.1"/>
</dbReference>
<proteinExistence type="predicted"/>
<keyword evidence="3" id="KW-1185">Reference proteome</keyword>
<keyword evidence="1" id="KW-0732">Signal</keyword>
<name>A0ABR7ZXK2_9CYAN</name>